<feature type="compositionally biased region" description="Basic and acidic residues" evidence="6">
    <location>
        <begin position="168"/>
        <end position="179"/>
    </location>
</feature>
<protein>
    <submittedName>
        <fullName evidence="8">Regulatory protein cys-3</fullName>
    </submittedName>
</protein>
<dbReference type="SMART" id="SM00338">
    <property type="entry name" value="BRLZ"/>
    <property type="match status" value="1"/>
</dbReference>
<dbReference type="CDD" id="cd14705">
    <property type="entry name" value="bZIP_Zip1"/>
    <property type="match status" value="1"/>
</dbReference>
<dbReference type="Proteomes" id="UP000078576">
    <property type="component" value="Unassembled WGS sequence"/>
</dbReference>
<feature type="compositionally biased region" description="Basic and acidic residues" evidence="6">
    <location>
        <begin position="255"/>
        <end position="283"/>
    </location>
</feature>
<dbReference type="GO" id="GO:0005634">
    <property type="term" value="C:nucleus"/>
    <property type="evidence" value="ECO:0007669"/>
    <property type="project" value="UniProtKB-SubCell"/>
</dbReference>
<dbReference type="InterPro" id="IPR046347">
    <property type="entry name" value="bZIP_sf"/>
</dbReference>
<dbReference type="PROSITE" id="PS00036">
    <property type="entry name" value="BZIP_BASIC"/>
    <property type="match status" value="1"/>
</dbReference>
<evidence type="ECO:0000256" key="6">
    <source>
        <dbReference type="SAM" id="MobiDB-lite"/>
    </source>
</evidence>
<dbReference type="GO" id="GO:0001228">
    <property type="term" value="F:DNA-binding transcription activator activity, RNA polymerase II-specific"/>
    <property type="evidence" value="ECO:0007669"/>
    <property type="project" value="TreeGrafter"/>
</dbReference>
<feature type="region of interest" description="Disordered" evidence="6">
    <location>
        <begin position="130"/>
        <end position="210"/>
    </location>
</feature>
<feature type="compositionally biased region" description="Basic and acidic residues" evidence="6">
    <location>
        <begin position="196"/>
        <end position="209"/>
    </location>
</feature>
<name>A0A194UUQ6_CYTMA</name>
<keyword evidence="4" id="KW-0804">Transcription</keyword>
<dbReference type="Pfam" id="PF07716">
    <property type="entry name" value="bZIP_2"/>
    <property type="match status" value="1"/>
</dbReference>
<dbReference type="PANTHER" id="PTHR13044:SF14">
    <property type="entry name" value="CRYPTOCEPHAL, ISOFORM A"/>
    <property type="match status" value="1"/>
</dbReference>
<dbReference type="EMBL" id="KN714679">
    <property type="protein sequence ID" value="KUI55341.1"/>
    <property type="molecule type" value="Genomic_DNA"/>
</dbReference>
<dbReference type="AlphaFoldDB" id="A0A194UUQ6"/>
<evidence type="ECO:0000256" key="4">
    <source>
        <dbReference type="ARBA" id="ARBA00023163"/>
    </source>
</evidence>
<organism evidence="8 9">
    <name type="scientific">Cytospora mali</name>
    <name type="common">Apple Valsa canker fungus</name>
    <name type="synonym">Valsa mali</name>
    <dbReference type="NCBI Taxonomy" id="578113"/>
    <lineage>
        <taxon>Eukaryota</taxon>
        <taxon>Fungi</taxon>
        <taxon>Dikarya</taxon>
        <taxon>Ascomycota</taxon>
        <taxon>Pezizomycotina</taxon>
        <taxon>Sordariomycetes</taxon>
        <taxon>Sordariomycetidae</taxon>
        <taxon>Diaporthales</taxon>
        <taxon>Cytosporaceae</taxon>
        <taxon>Cytospora</taxon>
    </lineage>
</organism>
<keyword evidence="3" id="KW-0238">DNA-binding</keyword>
<sequence length="283" mass="31502">MANYGRQGSNLAQFMREQLNTVQPNEPEEEIRFDDLDVFTNTEFYDFDTHMRTDFKPASDSPPTSKSEATSATSMMGGEFGNMDMITPGEFNFGDFNSTYASPTLNNFPDSLGSLQPIQPNPQTVYPPVPQHAHQHAYSHHAASQSKAGDARRASEVHVPSRSMSIEDVSRVAAEEDKRRRNTAASARFRVKKKQREQALEKSAKEMSDKVSALEQKISQLETENQWLKKLVLEKNEGSNASKEDITKIMNGNGKEGKTEDEIHAKTDGEPAAKKAKVDAKSS</sequence>
<feature type="compositionally biased region" description="Basic and acidic residues" evidence="6">
    <location>
        <begin position="234"/>
        <end position="247"/>
    </location>
</feature>
<keyword evidence="9" id="KW-1185">Reference proteome</keyword>
<feature type="compositionally biased region" description="Polar residues" evidence="6">
    <location>
        <begin position="61"/>
        <end position="73"/>
    </location>
</feature>
<comment type="subcellular location">
    <subcellularLocation>
        <location evidence="1">Nucleus</location>
    </subcellularLocation>
</comment>
<dbReference type="InterPro" id="IPR004827">
    <property type="entry name" value="bZIP"/>
</dbReference>
<evidence type="ECO:0000313" key="8">
    <source>
        <dbReference type="EMBL" id="KUI55341.1"/>
    </source>
</evidence>
<keyword evidence="2" id="KW-0805">Transcription regulation</keyword>
<proteinExistence type="predicted"/>
<accession>A0A194UUQ6</accession>
<dbReference type="SUPFAM" id="SSF57959">
    <property type="entry name" value="Leucine zipper domain"/>
    <property type="match status" value="1"/>
</dbReference>
<dbReference type="GO" id="GO:0000977">
    <property type="term" value="F:RNA polymerase II transcription regulatory region sequence-specific DNA binding"/>
    <property type="evidence" value="ECO:0007669"/>
    <property type="project" value="TreeGrafter"/>
</dbReference>
<dbReference type="OrthoDB" id="1939598at2759"/>
<dbReference type="PROSITE" id="PS50217">
    <property type="entry name" value="BZIP"/>
    <property type="match status" value="1"/>
</dbReference>
<evidence type="ECO:0000256" key="2">
    <source>
        <dbReference type="ARBA" id="ARBA00023015"/>
    </source>
</evidence>
<dbReference type="STRING" id="694573.A0A194UUQ6"/>
<evidence type="ECO:0000256" key="3">
    <source>
        <dbReference type="ARBA" id="ARBA00023125"/>
    </source>
</evidence>
<dbReference type="Gene3D" id="1.20.5.170">
    <property type="match status" value="1"/>
</dbReference>
<gene>
    <name evidence="8" type="ORF">VP1G_02611</name>
</gene>
<keyword evidence="5" id="KW-0539">Nucleus</keyword>
<evidence type="ECO:0000313" key="9">
    <source>
        <dbReference type="Proteomes" id="UP000078576"/>
    </source>
</evidence>
<evidence type="ECO:0000256" key="1">
    <source>
        <dbReference type="ARBA" id="ARBA00004123"/>
    </source>
</evidence>
<feature type="region of interest" description="Disordered" evidence="6">
    <location>
        <begin position="53"/>
        <end position="73"/>
    </location>
</feature>
<dbReference type="PANTHER" id="PTHR13044">
    <property type="entry name" value="ACTIVATING TRANSCRIPTION FACTOR ATF 4/5"/>
    <property type="match status" value="1"/>
</dbReference>
<reference evidence="9" key="1">
    <citation type="submission" date="2014-12" db="EMBL/GenBank/DDBJ databases">
        <title>Genome Sequence of Valsa Canker Pathogens Uncovers a Specific Adaption of Colonization on Woody Bark.</title>
        <authorList>
            <person name="Yin Z."/>
            <person name="Liu H."/>
            <person name="Gao X."/>
            <person name="Li Z."/>
            <person name="Song N."/>
            <person name="Ke X."/>
            <person name="Dai Q."/>
            <person name="Wu Y."/>
            <person name="Sun Y."/>
            <person name="Xu J.-R."/>
            <person name="Kang Z.K."/>
            <person name="Wang L."/>
            <person name="Huang L."/>
        </authorList>
    </citation>
    <scope>NUCLEOTIDE SEQUENCE [LARGE SCALE GENOMIC DNA]</scope>
    <source>
        <strain evidence="9">SXYL134</strain>
    </source>
</reference>
<evidence type="ECO:0000259" key="7">
    <source>
        <dbReference type="PROSITE" id="PS50217"/>
    </source>
</evidence>
<feature type="domain" description="BZIP" evidence="7">
    <location>
        <begin position="176"/>
        <end position="235"/>
    </location>
</feature>
<dbReference type="FunFam" id="1.20.5.170:FF:000075">
    <property type="entry name" value="BZIP transcription factor (MetR)"/>
    <property type="match status" value="1"/>
</dbReference>
<evidence type="ECO:0000256" key="5">
    <source>
        <dbReference type="ARBA" id="ARBA00023242"/>
    </source>
</evidence>
<feature type="region of interest" description="Disordered" evidence="6">
    <location>
        <begin position="234"/>
        <end position="283"/>
    </location>
</feature>